<dbReference type="InterPro" id="IPR046450">
    <property type="entry name" value="PA_dom_sf"/>
</dbReference>
<dbReference type="Pfam" id="PF07504">
    <property type="entry name" value="FTP"/>
    <property type="match status" value="1"/>
</dbReference>
<feature type="region of interest" description="Disordered" evidence="8">
    <location>
        <begin position="967"/>
        <end position="992"/>
    </location>
</feature>
<comment type="similarity">
    <text evidence="1">Belongs to the peptidase M4 family.</text>
</comment>
<evidence type="ECO:0000256" key="1">
    <source>
        <dbReference type="ARBA" id="ARBA00009388"/>
    </source>
</evidence>
<organism evidence="15 16">
    <name type="scientific">Nocardioides daphniae</name>
    <dbReference type="NCBI Taxonomy" id="402297"/>
    <lineage>
        <taxon>Bacteria</taxon>
        <taxon>Bacillati</taxon>
        <taxon>Actinomycetota</taxon>
        <taxon>Actinomycetes</taxon>
        <taxon>Propionibacteriales</taxon>
        <taxon>Nocardioidaceae</taxon>
        <taxon>Nocardioides</taxon>
    </lineage>
</organism>
<feature type="domain" description="Peptidase M4 C-terminal" evidence="12">
    <location>
        <begin position="545"/>
        <end position="681"/>
    </location>
</feature>
<feature type="domain" description="PA" evidence="11">
    <location>
        <begin position="449"/>
        <end position="541"/>
    </location>
</feature>
<feature type="compositionally biased region" description="Polar residues" evidence="8">
    <location>
        <begin position="39"/>
        <end position="50"/>
    </location>
</feature>
<keyword evidence="6" id="KW-0862">Zinc</keyword>
<name>A0ABQ1QN52_9ACTN</name>
<evidence type="ECO:0000259" key="14">
    <source>
        <dbReference type="Pfam" id="PF16640"/>
    </source>
</evidence>
<sequence>MKLLSQGLALVVIGAGLAAAPLTAAQARPVTPTPPGVQSMKSQAQGTTAVSAEPATGRVGFIRVKGSGDLLPARPGKGKDAAVAKAEAYVAQHATAFGARAAELERTGVISSKTGWTVDFEQAYKGVPVFGSKLRAHVDAQGDLVSVNGYAAPDLNLSVEPRFTAAQAAERAVTTVRQQPPGENGKADTTGIKAASNDLVVYRVGSTRGVKGEATLAYVVEVSNERNVRDAVFVDATTGKLLNRYSIIHEALDRRLYEADEDRNLTLVWKEGDPLLPDPAATVNEDQDSMVKSTGESYWLFRNAFGRDSYDGEGARMNTINNDPSISCPNANWNGVTTNYCDGVSSDDVVAHEWGHAYTEYTSGLIYQWQSGALNESFSDIWGETVDMVNGRMDEDEGDLTTPRTPDQCSASTRGDITMTIDAPAAIAGPCADASPAAFGPTFSQSGITAEVVVAQDAVEGDGYTATDACSPFSNAGAVSGKFAYADRGSCTFAVKAANAEAAGATGIVVGDNAPARLPIQMSGTADIYGVMVRQEDGAKIKSATAPVTVTVKDAGTTPKEESLRWLVGEDSSAFGGAIRDMWNPTCYGDPGKVTDAEYHCDTSDAGGVHSNSGVPNHAFALLTDGGTYNGVTVEGIGLDKAAAIHWRAQSNYLTPVSDFVDHADALEASCTDLVGSSVNKLTTAPDATPVVSGQLTAGDCTQVANAVAATELRTPPEQCNFQPLLDSDTPSLCGDGLTTDTVWSEDFEDGLAGWETSQEIVYEGGFGAPWESVADAPGANATKVAYGPAPDRGDCQGGANDFSSRDSITSTTIELPGAANRFPKLSFDHYVATESGYDGGNVKISVNGGGFAPIPAEAYVFNAPTTLATSATNTNPLAGQPGFTGTDGGELTGSWGTSVVDLAAAGAGAGDLVQFRFDIGRDGCGGVDGWYVDNVKVTTCLVAVDVEATHSPSPVEQGKPSKVTVKVSRDGTAGSTPTGEVRLTGPGGKGFGTKTVKNGKATFDLPKNLPLGSHTFTAAYLGEGQFAPAKDQVKVIVKAKAKAGSTTRASVAPKSLRPRQDFKVTVTVKSRAVKTVNGKVVLRVKGAKVGQGTLRNGKVVIKVTRNFKPGKYSLVAAYMGSAKVKASRTTVKFTVRKR</sequence>
<accession>A0ABQ1QN52</accession>
<feature type="domain" description="Peptidase M4" evidence="10">
    <location>
        <begin position="294"/>
        <end position="360"/>
    </location>
</feature>
<dbReference type="Gene3D" id="2.60.40.10">
    <property type="entry name" value="Immunoglobulins"/>
    <property type="match status" value="2"/>
</dbReference>
<dbReference type="Gene3D" id="3.10.450.490">
    <property type="match status" value="1"/>
</dbReference>
<dbReference type="PANTHER" id="PTHR33794:SF1">
    <property type="entry name" value="BACILLOLYSIN"/>
    <property type="match status" value="1"/>
</dbReference>
<dbReference type="PRINTS" id="PR00730">
    <property type="entry name" value="THERMOLYSIN"/>
</dbReference>
<dbReference type="InterPro" id="IPR013856">
    <property type="entry name" value="Peptidase_M4_domain"/>
</dbReference>
<dbReference type="InterPro" id="IPR027268">
    <property type="entry name" value="Peptidase_M4/M1_CTD_sf"/>
</dbReference>
<dbReference type="Pfam" id="PF01447">
    <property type="entry name" value="Peptidase_M4"/>
    <property type="match status" value="1"/>
</dbReference>
<evidence type="ECO:0000256" key="8">
    <source>
        <dbReference type="SAM" id="MobiDB-lite"/>
    </source>
</evidence>
<evidence type="ECO:0000256" key="3">
    <source>
        <dbReference type="ARBA" id="ARBA00022723"/>
    </source>
</evidence>
<keyword evidence="7" id="KW-0482">Metalloprotease</keyword>
<dbReference type="Pfam" id="PF16640">
    <property type="entry name" value="Big_3_5"/>
    <property type="match status" value="2"/>
</dbReference>
<dbReference type="PANTHER" id="PTHR33794">
    <property type="entry name" value="BACILLOLYSIN"/>
    <property type="match status" value="1"/>
</dbReference>
<dbReference type="InterPro" id="IPR032109">
    <property type="entry name" value="Big_3_5"/>
</dbReference>
<dbReference type="Pfam" id="PF02225">
    <property type="entry name" value="PA"/>
    <property type="match status" value="1"/>
</dbReference>
<dbReference type="InterPro" id="IPR011096">
    <property type="entry name" value="FTP_domain"/>
</dbReference>
<evidence type="ECO:0000259" key="10">
    <source>
        <dbReference type="Pfam" id="PF01447"/>
    </source>
</evidence>
<dbReference type="Gene3D" id="3.10.170.10">
    <property type="match status" value="1"/>
</dbReference>
<dbReference type="EMBL" id="BMCK01000006">
    <property type="protein sequence ID" value="GGD31740.1"/>
    <property type="molecule type" value="Genomic_DNA"/>
</dbReference>
<dbReference type="InterPro" id="IPR050728">
    <property type="entry name" value="Zinc_Metalloprotease_M4"/>
</dbReference>
<evidence type="ECO:0000256" key="6">
    <source>
        <dbReference type="ARBA" id="ARBA00022833"/>
    </source>
</evidence>
<evidence type="ECO:0000256" key="5">
    <source>
        <dbReference type="ARBA" id="ARBA00022801"/>
    </source>
</evidence>
<evidence type="ECO:0000259" key="13">
    <source>
        <dbReference type="Pfam" id="PF07504"/>
    </source>
</evidence>
<dbReference type="InterPro" id="IPR023612">
    <property type="entry name" value="Peptidase_M4"/>
</dbReference>
<dbReference type="Gene3D" id="3.50.30.30">
    <property type="match status" value="1"/>
</dbReference>
<evidence type="ECO:0000313" key="15">
    <source>
        <dbReference type="EMBL" id="GGD31740.1"/>
    </source>
</evidence>
<feature type="domain" description="FTP" evidence="13">
    <location>
        <begin position="118"/>
        <end position="149"/>
    </location>
</feature>
<evidence type="ECO:0000256" key="2">
    <source>
        <dbReference type="ARBA" id="ARBA00022670"/>
    </source>
</evidence>
<evidence type="ECO:0008006" key="17">
    <source>
        <dbReference type="Google" id="ProtNLM"/>
    </source>
</evidence>
<protein>
    <recommendedName>
        <fullName evidence="17">Zn-dependent metalloprotease</fullName>
    </recommendedName>
</protein>
<feature type="chain" id="PRO_5046181739" description="Zn-dependent metalloprotease" evidence="9">
    <location>
        <begin position="25"/>
        <end position="1139"/>
    </location>
</feature>
<dbReference type="SUPFAM" id="SSF55486">
    <property type="entry name" value="Metalloproteases ('zincins'), catalytic domain"/>
    <property type="match status" value="2"/>
</dbReference>
<evidence type="ECO:0000256" key="4">
    <source>
        <dbReference type="ARBA" id="ARBA00022729"/>
    </source>
</evidence>
<keyword evidence="3" id="KW-0479">Metal-binding</keyword>
<keyword evidence="4 9" id="KW-0732">Signal</keyword>
<feature type="signal peptide" evidence="9">
    <location>
        <begin position="1"/>
        <end position="24"/>
    </location>
</feature>
<reference evidence="16" key="1">
    <citation type="journal article" date="2019" name="Int. J. Syst. Evol. Microbiol.">
        <title>The Global Catalogue of Microorganisms (GCM) 10K type strain sequencing project: providing services to taxonomists for standard genome sequencing and annotation.</title>
        <authorList>
            <consortium name="The Broad Institute Genomics Platform"/>
            <consortium name="The Broad Institute Genome Sequencing Center for Infectious Disease"/>
            <person name="Wu L."/>
            <person name="Ma J."/>
        </authorList>
    </citation>
    <scope>NUCLEOTIDE SEQUENCE [LARGE SCALE GENOMIC DNA]</scope>
    <source>
        <strain evidence="16">CCM 7403</strain>
    </source>
</reference>
<dbReference type="InterPro" id="IPR003137">
    <property type="entry name" value="PA_domain"/>
</dbReference>
<evidence type="ECO:0000259" key="11">
    <source>
        <dbReference type="Pfam" id="PF02225"/>
    </source>
</evidence>
<proteinExistence type="inferred from homology"/>
<dbReference type="Pfam" id="PF02868">
    <property type="entry name" value="Peptidase_M4_C"/>
    <property type="match status" value="2"/>
</dbReference>
<gene>
    <name evidence="15" type="ORF">GCM10007231_34070</name>
</gene>
<comment type="caution">
    <text evidence="15">The sequence shown here is derived from an EMBL/GenBank/DDBJ whole genome shotgun (WGS) entry which is preliminary data.</text>
</comment>
<dbReference type="RefSeq" id="WP_188422510.1">
    <property type="nucleotide sequence ID" value="NZ_BMCK01000006.1"/>
</dbReference>
<evidence type="ECO:0000256" key="7">
    <source>
        <dbReference type="ARBA" id="ARBA00023049"/>
    </source>
</evidence>
<feature type="domain" description="Bacterial Ig-like" evidence="14">
    <location>
        <begin position="950"/>
        <end position="1038"/>
    </location>
</feature>
<dbReference type="SUPFAM" id="SSF52025">
    <property type="entry name" value="PA domain"/>
    <property type="match status" value="1"/>
</dbReference>
<dbReference type="Gene3D" id="1.10.390.10">
    <property type="entry name" value="Neutral Protease Domain 2"/>
    <property type="match status" value="2"/>
</dbReference>
<dbReference type="InterPro" id="IPR001570">
    <property type="entry name" value="Peptidase_M4_C_domain"/>
</dbReference>
<feature type="region of interest" description="Disordered" evidence="8">
    <location>
        <begin position="27"/>
        <end position="51"/>
    </location>
</feature>
<feature type="domain" description="Bacterial Ig-like" evidence="14">
    <location>
        <begin position="1053"/>
        <end position="1136"/>
    </location>
</feature>
<feature type="domain" description="Peptidase M4 C-terminal" evidence="12">
    <location>
        <begin position="363"/>
        <end position="392"/>
    </location>
</feature>
<dbReference type="InterPro" id="IPR013783">
    <property type="entry name" value="Ig-like_fold"/>
</dbReference>
<evidence type="ECO:0000313" key="16">
    <source>
        <dbReference type="Proteomes" id="UP000630594"/>
    </source>
</evidence>
<keyword evidence="16" id="KW-1185">Reference proteome</keyword>
<evidence type="ECO:0000256" key="9">
    <source>
        <dbReference type="SAM" id="SignalP"/>
    </source>
</evidence>
<keyword evidence="2" id="KW-0645">Protease</keyword>
<keyword evidence="5" id="KW-0378">Hydrolase</keyword>
<dbReference type="Proteomes" id="UP000630594">
    <property type="component" value="Unassembled WGS sequence"/>
</dbReference>
<evidence type="ECO:0000259" key="12">
    <source>
        <dbReference type="Pfam" id="PF02868"/>
    </source>
</evidence>